<accession>W0RCG2</accession>
<evidence type="ECO:0000256" key="5">
    <source>
        <dbReference type="ARBA" id="ARBA00022833"/>
    </source>
</evidence>
<dbReference type="InterPro" id="IPR036866">
    <property type="entry name" value="RibonucZ/Hydroxyglut_hydro"/>
</dbReference>
<keyword evidence="3" id="KW-0479">Metal-binding</keyword>
<keyword evidence="9" id="KW-1185">Reference proteome</keyword>
<feature type="signal peptide" evidence="6">
    <location>
        <begin position="1"/>
        <end position="28"/>
    </location>
</feature>
<dbReference type="SMART" id="SM00849">
    <property type="entry name" value="Lactamase_B"/>
    <property type="match status" value="1"/>
</dbReference>
<organism evidence="8 9">
    <name type="scientific">Gemmatirosa kalamazoonensis</name>
    <dbReference type="NCBI Taxonomy" id="861299"/>
    <lineage>
        <taxon>Bacteria</taxon>
        <taxon>Pseudomonadati</taxon>
        <taxon>Gemmatimonadota</taxon>
        <taxon>Gemmatimonadia</taxon>
        <taxon>Gemmatimonadales</taxon>
        <taxon>Gemmatimonadaceae</taxon>
        <taxon>Gemmatirosa</taxon>
    </lineage>
</organism>
<proteinExistence type="inferred from homology"/>
<evidence type="ECO:0000256" key="6">
    <source>
        <dbReference type="SAM" id="SignalP"/>
    </source>
</evidence>
<dbReference type="EMBL" id="CP007128">
    <property type="protein sequence ID" value="AHG88132.1"/>
    <property type="molecule type" value="Genomic_DNA"/>
</dbReference>
<keyword evidence="6" id="KW-0732">Signal</keyword>
<sequence>MIGPCRAVALRAAITVALLAPHALNAQADHYTSDLLPMVRRAAALPVGDAPTSVRFLLLGPWRDVLSTAVEGVPPDSVGAAYSVFQIRFPRGWAVVDAALDRSLVPESKRATFSDETYGQIQEALRDARLVVVTHEHHDHVGGALKSPHLAQIQSHTLLTRAQVRTLQERPNLPQIRVDSATAARYLVVDYDPIMPIAPGVVLIKAPGHTPGSQMVYVRLQSGRELLLVGDVAWNMANVRMQRQKPEASTRGFGGEDRDAIAKELRWLRDAEAAGVVVVAAHDVAWIDTLAARGALVRGFDFTNR</sequence>
<dbReference type="RefSeq" id="WP_025409678.1">
    <property type="nucleotide sequence ID" value="NZ_CP007128.1"/>
</dbReference>
<evidence type="ECO:0000256" key="1">
    <source>
        <dbReference type="ARBA" id="ARBA00001947"/>
    </source>
</evidence>
<dbReference type="KEGG" id="gba:J421_0595"/>
<dbReference type="InParanoid" id="W0RCG2"/>
<dbReference type="GO" id="GO:0046872">
    <property type="term" value="F:metal ion binding"/>
    <property type="evidence" value="ECO:0007669"/>
    <property type="project" value="UniProtKB-KW"/>
</dbReference>
<dbReference type="PANTHER" id="PTHR42978:SF2">
    <property type="entry name" value="102 KBASES UNSTABLE REGION: FROM 1 TO 119443"/>
    <property type="match status" value="1"/>
</dbReference>
<feature type="chain" id="PRO_5004795328" evidence="6">
    <location>
        <begin position="29"/>
        <end position="305"/>
    </location>
</feature>
<gene>
    <name evidence="8" type="ORF">J421_0595</name>
</gene>
<dbReference type="InterPro" id="IPR051013">
    <property type="entry name" value="MBL_superfamily_lactonases"/>
</dbReference>
<dbReference type="InterPro" id="IPR001279">
    <property type="entry name" value="Metallo-B-lactamas"/>
</dbReference>
<dbReference type="HOGENOM" id="CLU_893852_0_0_0"/>
<dbReference type="GO" id="GO:0016787">
    <property type="term" value="F:hydrolase activity"/>
    <property type="evidence" value="ECO:0007669"/>
    <property type="project" value="UniProtKB-KW"/>
</dbReference>
<dbReference type="SUPFAM" id="SSF56281">
    <property type="entry name" value="Metallo-hydrolase/oxidoreductase"/>
    <property type="match status" value="1"/>
</dbReference>
<name>W0RCG2_9BACT</name>
<dbReference type="PANTHER" id="PTHR42978">
    <property type="entry name" value="QUORUM-QUENCHING LACTONASE YTNP-RELATED-RELATED"/>
    <property type="match status" value="1"/>
</dbReference>
<feature type="domain" description="Metallo-beta-lactamase" evidence="7">
    <location>
        <begin position="81"/>
        <end position="282"/>
    </location>
</feature>
<comment type="cofactor">
    <cofactor evidence="1">
        <name>Zn(2+)</name>
        <dbReference type="ChEBI" id="CHEBI:29105"/>
    </cofactor>
</comment>
<keyword evidence="4" id="KW-0378">Hydrolase</keyword>
<dbReference type="OrthoDB" id="5443440at2"/>
<evidence type="ECO:0000256" key="3">
    <source>
        <dbReference type="ARBA" id="ARBA00022723"/>
    </source>
</evidence>
<dbReference type="Proteomes" id="UP000019151">
    <property type="component" value="Chromosome"/>
</dbReference>
<evidence type="ECO:0000256" key="2">
    <source>
        <dbReference type="ARBA" id="ARBA00007749"/>
    </source>
</evidence>
<evidence type="ECO:0000313" key="8">
    <source>
        <dbReference type="EMBL" id="AHG88132.1"/>
    </source>
</evidence>
<keyword evidence="5" id="KW-0862">Zinc</keyword>
<dbReference type="AlphaFoldDB" id="W0RCG2"/>
<dbReference type="Gene3D" id="3.60.15.10">
    <property type="entry name" value="Ribonuclease Z/Hydroxyacylglutathione hydrolase-like"/>
    <property type="match status" value="1"/>
</dbReference>
<dbReference type="eggNOG" id="COG0491">
    <property type="taxonomic scope" value="Bacteria"/>
</dbReference>
<dbReference type="STRING" id="861299.J421_0595"/>
<protein>
    <submittedName>
        <fullName evidence="8">Beta-lactamase domain protein</fullName>
    </submittedName>
</protein>
<reference evidence="8 9" key="1">
    <citation type="journal article" date="2014" name="Genome Announc.">
        <title>Genome Sequence and Methylome of Soil Bacterium Gemmatirosa kalamazoonensis KBS708T, a Member of the Rarely Cultivated Gemmatimonadetes Phylum.</title>
        <authorList>
            <person name="Debruyn J.M."/>
            <person name="Radosevich M."/>
            <person name="Wommack K.E."/>
            <person name="Polson S.W."/>
            <person name="Hauser L.J."/>
            <person name="Fawaz M.N."/>
            <person name="Korlach J."/>
            <person name="Tsai Y.C."/>
        </authorList>
    </citation>
    <scope>NUCLEOTIDE SEQUENCE [LARGE SCALE GENOMIC DNA]</scope>
    <source>
        <strain evidence="8 9">KBS708</strain>
    </source>
</reference>
<evidence type="ECO:0000256" key="4">
    <source>
        <dbReference type="ARBA" id="ARBA00022801"/>
    </source>
</evidence>
<dbReference type="Pfam" id="PF00753">
    <property type="entry name" value="Lactamase_B"/>
    <property type="match status" value="1"/>
</dbReference>
<evidence type="ECO:0000259" key="7">
    <source>
        <dbReference type="SMART" id="SM00849"/>
    </source>
</evidence>
<evidence type="ECO:0000313" key="9">
    <source>
        <dbReference type="Proteomes" id="UP000019151"/>
    </source>
</evidence>
<comment type="similarity">
    <text evidence="2">Belongs to the metallo-beta-lactamase superfamily.</text>
</comment>